<dbReference type="InterPro" id="IPR027640">
    <property type="entry name" value="Kinesin-like_fam"/>
</dbReference>
<gene>
    <name evidence="12" type="ORF">ANE_LOCUS15758</name>
</gene>
<feature type="coiled-coil region" evidence="9">
    <location>
        <begin position="350"/>
        <end position="407"/>
    </location>
</feature>
<evidence type="ECO:0000256" key="8">
    <source>
        <dbReference type="RuleBase" id="RU000394"/>
    </source>
</evidence>
<sequence length="941" mass="107004">MATGEDQMQGPSGREEKIFVSVRLRPLNVKERVRNEVADWECINEETVIYRSHLSISERSMYPTAYTFDRVFGPESCTREVYDQGAKEVALSVVSGVHASVFAYGQTSSGKTYTMSGITDYALADIYDYIDKHKEREFVLRFSAMEIYNESVRDLLSTDITPLRVLDDPEKGTVVEKLMEETLRDWKHFKELLSICIAQRHIGETALNEVSSRSHQILRLTVESTLREYLANDKFSTLTATVNFIDLAGSERASQSLSAGTRLKEGGHINRSLLTLGTVIRKLSKGKTGHIPFRDSKLTRILQTSLAGNARTAIICTMSPARIHVEQSRNTLLFASCAKEVTTNAQVNVVMSDKVLVKHLQKELAKLESELRSPRQTLVASDTTELLKEKDLEIEKLNKEVFQLAQQLEWAHSRIEDLQQIIGEAPQQKLSTNSEQTNVILGCQYPKLRVRSSWESLNITPESPVSTQPSSMISPQSTEHGSDENVFQLSDFRIDTGASSPAQQLPFSTPGKFTKVRLNIRGAETKNQPRIHKGESVDQSRAQEERFHEMVEPSEVDSEDTCTEFRIIETESPDSVTSSPEKPYAWYLERHSLKEGGLGHTRSQSCGASLVSSSSFPLFEGDAYQKERAESNLKPHNIKRPPLPKHLSGMSMPATWFEENFNRSQRMPAALDGVNKRKSSLNGSEVSPSKAPVYERQTSGGASINHEEGEETAPQRDKRIIHLSMEEIEQKFLALRSSKSFKDAAVDPIQDYLTMPLNWPLEFKRLEMEIIELWHACNVSMAHRSYFFLLFRGDQKDCLYMEVELRRLKYIRETFTLNNKAIENGRTLTSMSSLRALNRERYKLSQLMQKKLTKEERENLFLRWGIGLNTKHRRLQLAHRLWSESKDMEHVRESASVVGKLMGFVDMDLASKEMFGLNFSLRPRPKKSSLWKRSVLSLSIL</sequence>
<dbReference type="InterPro" id="IPR027417">
    <property type="entry name" value="P-loop_NTPase"/>
</dbReference>
<dbReference type="PROSITE" id="PS50067">
    <property type="entry name" value="KINESIN_MOTOR_2"/>
    <property type="match status" value="1"/>
</dbReference>
<feature type="region of interest" description="Disordered" evidence="10">
    <location>
        <begin position="459"/>
        <end position="482"/>
    </location>
</feature>
<dbReference type="FunFam" id="3.40.850.10:FF:000016">
    <property type="entry name" value="Kinesin-like protein"/>
    <property type="match status" value="1"/>
</dbReference>
<name>A0A565BV76_9BRAS</name>
<keyword evidence="3 7" id="KW-0547">Nucleotide-binding</keyword>
<evidence type="ECO:0000256" key="5">
    <source>
        <dbReference type="ARBA" id="ARBA00023054"/>
    </source>
</evidence>
<dbReference type="InterPro" id="IPR036961">
    <property type="entry name" value="Kinesin_motor_dom_sf"/>
</dbReference>
<keyword evidence="4 7" id="KW-0067">ATP-binding</keyword>
<dbReference type="SUPFAM" id="SSF52540">
    <property type="entry name" value="P-loop containing nucleoside triphosphate hydrolases"/>
    <property type="match status" value="1"/>
</dbReference>
<protein>
    <recommendedName>
        <fullName evidence="8">Kinesin-like protein</fullName>
    </recommendedName>
</protein>
<dbReference type="SMART" id="SM00129">
    <property type="entry name" value="KISc"/>
    <property type="match status" value="1"/>
</dbReference>
<comment type="caution">
    <text evidence="12">The sequence shown here is derived from an EMBL/GenBank/DDBJ whole genome shotgun (WGS) entry which is preliminary data.</text>
</comment>
<dbReference type="InterPro" id="IPR021881">
    <property type="entry name" value="NACK_C"/>
</dbReference>
<evidence type="ECO:0000256" key="6">
    <source>
        <dbReference type="ARBA" id="ARBA00023175"/>
    </source>
</evidence>
<dbReference type="PANTHER" id="PTHR47968">
    <property type="entry name" value="CENTROMERE PROTEIN E"/>
    <property type="match status" value="1"/>
</dbReference>
<comment type="similarity">
    <text evidence="1">Belongs to the TRAFAC class myosin-kinesin ATPase superfamily. Kinesin family. KIN-7 subfamily.</text>
</comment>
<evidence type="ECO:0000256" key="3">
    <source>
        <dbReference type="ARBA" id="ARBA00022741"/>
    </source>
</evidence>
<dbReference type="PANTHER" id="PTHR47968:SF49">
    <property type="entry name" value="KINESIN MOTOR DOMAIN-CONTAINING PROTEIN"/>
    <property type="match status" value="1"/>
</dbReference>
<evidence type="ECO:0000256" key="2">
    <source>
        <dbReference type="ARBA" id="ARBA00022701"/>
    </source>
</evidence>
<feature type="region of interest" description="Disordered" evidence="10">
    <location>
        <begin position="674"/>
        <end position="716"/>
    </location>
</feature>
<keyword evidence="6 7" id="KW-0505">Motor protein</keyword>
<organism evidence="12 13">
    <name type="scientific">Arabis nemorensis</name>
    <dbReference type="NCBI Taxonomy" id="586526"/>
    <lineage>
        <taxon>Eukaryota</taxon>
        <taxon>Viridiplantae</taxon>
        <taxon>Streptophyta</taxon>
        <taxon>Embryophyta</taxon>
        <taxon>Tracheophyta</taxon>
        <taxon>Spermatophyta</taxon>
        <taxon>Magnoliopsida</taxon>
        <taxon>eudicotyledons</taxon>
        <taxon>Gunneridae</taxon>
        <taxon>Pentapetalae</taxon>
        <taxon>rosids</taxon>
        <taxon>malvids</taxon>
        <taxon>Brassicales</taxon>
        <taxon>Brassicaceae</taxon>
        <taxon>Arabideae</taxon>
        <taxon>Arabis</taxon>
    </lineage>
</organism>
<dbReference type="InterPro" id="IPR001752">
    <property type="entry name" value="Kinesin_motor_dom"/>
</dbReference>
<dbReference type="GO" id="GO:0008017">
    <property type="term" value="F:microtubule binding"/>
    <property type="evidence" value="ECO:0007669"/>
    <property type="project" value="InterPro"/>
</dbReference>
<proteinExistence type="inferred from homology"/>
<evidence type="ECO:0000256" key="9">
    <source>
        <dbReference type="SAM" id="Coils"/>
    </source>
</evidence>
<dbReference type="OrthoDB" id="3176171at2759"/>
<evidence type="ECO:0000256" key="7">
    <source>
        <dbReference type="PROSITE-ProRule" id="PRU00283"/>
    </source>
</evidence>
<evidence type="ECO:0000259" key="11">
    <source>
        <dbReference type="PROSITE" id="PS50067"/>
    </source>
</evidence>
<dbReference type="AlphaFoldDB" id="A0A565BV76"/>
<keyword evidence="13" id="KW-1185">Reference proteome</keyword>
<dbReference type="CDD" id="cd01374">
    <property type="entry name" value="KISc_CENP_E"/>
    <property type="match status" value="1"/>
</dbReference>
<dbReference type="GO" id="GO:0005524">
    <property type="term" value="F:ATP binding"/>
    <property type="evidence" value="ECO:0007669"/>
    <property type="project" value="UniProtKB-UniRule"/>
</dbReference>
<dbReference type="GO" id="GO:0007018">
    <property type="term" value="P:microtubule-based movement"/>
    <property type="evidence" value="ECO:0007669"/>
    <property type="project" value="InterPro"/>
</dbReference>
<dbReference type="GO" id="GO:0005874">
    <property type="term" value="C:microtubule"/>
    <property type="evidence" value="ECO:0007669"/>
    <property type="project" value="UniProtKB-KW"/>
</dbReference>
<feature type="compositionally biased region" description="Polar residues" evidence="10">
    <location>
        <begin position="459"/>
        <end position="479"/>
    </location>
</feature>
<dbReference type="Gene3D" id="3.40.850.10">
    <property type="entry name" value="Kinesin motor domain"/>
    <property type="match status" value="1"/>
</dbReference>
<feature type="binding site" evidence="7">
    <location>
        <begin position="105"/>
        <end position="112"/>
    </location>
    <ligand>
        <name>ATP</name>
        <dbReference type="ChEBI" id="CHEBI:30616"/>
    </ligand>
</feature>
<dbReference type="Pfam" id="PF00225">
    <property type="entry name" value="Kinesin"/>
    <property type="match status" value="1"/>
</dbReference>
<dbReference type="InterPro" id="IPR019821">
    <property type="entry name" value="Kinesin_motor_CS"/>
</dbReference>
<dbReference type="PROSITE" id="PS00411">
    <property type="entry name" value="KINESIN_MOTOR_1"/>
    <property type="match status" value="1"/>
</dbReference>
<evidence type="ECO:0000256" key="4">
    <source>
        <dbReference type="ARBA" id="ARBA00022840"/>
    </source>
</evidence>
<evidence type="ECO:0000313" key="12">
    <source>
        <dbReference type="EMBL" id="VVB05314.1"/>
    </source>
</evidence>
<dbReference type="GO" id="GO:0003777">
    <property type="term" value="F:microtubule motor activity"/>
    <property type="evidence" value="ECO:0007669"/>
    <property type="project" value="InterPro"/>
</dbReference>
<evidence type="ECO:0000256" key="1">
    <source>
        <dbReference type="ARBA" id="ARBA00007310"/>
    </source>
</evidence>
<dbReference type="PRINTS" id="PR00380">
    <property type="entry name" value="KINESINHEAVY"/>
</dbReference>
<evidence type="ECO:0000256" key="10">
    <source>
        <dbReference type="SAM" id="MobiDB-lite"/>
    </source>
</evidence>
<accession>A0A565BV76</accession>
<dbReference type="Proteomes" id="UP000489600">
    <property type="component" value="Unassembled WGS sequence"/>
</dbReference>
<evidence type="ECO:0000313" key="13">
    <source>
        <dbReference type="Proteomes" id="UP000489600"/>
    </source>
</evidence>
<keyword evidence="5 9" id="KW-0175">Coiled coil</keyword>
<dbReference type="EMBL" id="CABITT030000005">
    <property type="protein sequence ID" value="VVB05314.1"/>
    <property type="molecule type" value="Genomic_DNA"/>
</dbReference>
<feature type="domain" description="Kinesin motor" evidence="11">
    <location>
        <begin position="17"/>
        <end position="341"/>
    </location>
</feature>
<dbReference type="Pfam" id="PF11995">
    <property type="entry name" value="DUF3490"/>
    <property type="match status" value="1"/>
</dbReference>
<keyword evidence="2 8" id="KW-0493">Microtubule</keyword>
<reference evidence="12" key="1">
    <citation type="submission" date="2019-07" db="EMBL/GenBank/DDBJ databases">
        <authorList>
            <person name="Dittberner H."/>
        </authorList>
    </citation>
    <scope>NUCLEOTIDE SEQUENCE [LARGE SCALE GENOMIC DNA]</scope>
</reference>